<dbReference type="Gene3D" id="1.10.4080.10">
    <property type="entry name" value="ADP-ribosylation/Crystallin J1"/>
    <property type="match status" value="1"/>
</dbReference>
<dbReference type="InterPro" id="IPR036705">
    <property type="entry name" value="Ribosyl_crysJ1_sf"/>
</dbReference>
<dbReference type="Proteomes" id="UP000306791">
    <property type="component" value="Unassembled WGS sequence"/>
</dbReference>
<name>A0ABY2UQ90_9GAMM</name>
<dbReference type="PANTHER" id="PTHR16222">
    <property type="entry name" value="ADP-RIBOSYLGLYCOHYDROLASE"/>
    <property type="match status" value="1"/>
</dbReference>
<dbReference type="SUPFAM" id="SSF101478">
    <property type="entry name" value="ADP-ribosylglycohydrolase"/>
    <property type="match status" value="1"/>
</dbReference>
<evidence type="ECO:0000313" key="1">
    <source>
        <dbReference type="EMBL" id="TLM78461.1"/>
    </source>
</evidence>
<proteinExistence type="predicted"/>
<keyword evidence="2" id="KW-1185">Reference proteome</keyword>
<accession>A0ABY2UQ90</accession>
<sequence>MHEGFVSKNSWLETYFEYRRSISSRSDQEFLAKRFLSAIGKNNSDLANRFRGCFLGLAVGDAFGTTLEFSERPVGEVHREMIGKGPFNLKAGEWTDDTSMALCLAHSLYERKYFDPEHQMDLYTAWWKEGFLSSNGRCFDIGNTVSAALEKYSVTGDGYAGSEDEYSAGNGSLMRLCPVVMFYFSNLSNAIKYSGVSSKTTHANEQAVDCCRFFSALIIGAFRATKKEELLSSMYSPIESYWEYFPLCERVKNVAEGSYKKKCRDEIDSSGYVVSSLEAALWAFYNTDSFESGLIKAVNLGGDADTIGAIYGQLAGAFYGELGIPFKFIDKLVNPHYFYFFSDEFVSGYSGRDELMRCK</sequence>
<dbReference type="EMBL" id="VANI01000006">
    <property type="protein sequence ID" value="TLM78461.1"/>
    <property type="molecule type" value="Genomic_DNA"/>
</dbReference>
<reference evidence="1 2" key="1">
    <citation type="submission" date="2019-05" db="EMBL/GenBank/DDBJ databases">
        <title>Microbulbifer harenosus sp. nov., an alginate-degrading bacterium isolated from coastal sand.</title>
        <authorList>
            <person name="Huang H."/>
            <person name="Mo K."/>
            <person name="Bao S."/>
        </authorList>
    </citation>
    <scope>NUCLEOTIDE SEQUENCE [LARGE SCALE GENOMIC DNA]</scope>
    <source>
        <strain evidence="1 2">HB161719</strain>
    </source>
</reference>
<gene>
    <name evidence="1" type="ORF">FDY93_06175</name>
</gene>
<evidence type="ECO:0000313" key="2">
    <source>
        <dbReference type="Proteomes" id="UP000306791"/>
    </source>
</evidence>
<organism evidence="1 2">
    <name type="scientific">Microbulbifer harenosus</name>
    <dbReference type="NCBI Taxonomy" id="2576840"/>
    <lineage>
        <taxon>Bacteria</taxon>
        <taxon>Pseudomonadati</taxon>
        <taxon>Pseudomonadota</taxon>
        <taxon>Gammaproteobacteria</taxon>
        <taxon>Cellvibrionales</taxon>
        <taxon>Microbulbiferaceae</taxon>
        <taxon>Microbulbifer</taxon>
    </lineage>
</organism>
<comment type="caution">
    <text evidence="1">The sequence shown here is derived from an EMBL/GenBank/DDBJ whole genome shotgun (WGS) entry which is preliminary data.</text>
</comment>
<protein>
    <submittedName>
        <fullName evidence="1">ADP-ribosylglycohydrolase family protein</fullName>
    </submittedName>
</protein>
<dbReference type="InterPro" id="IPR005502">
    <property type="entry name" value="Ribosyl_crysJ1"/>
</dbReference>
<dbReference type="InterPro" id="IPR050792">
    <property type="entry name" value="ADP-ribosylglycohydrolase"/>
</dbReference>
<dbReference type="PANTHER" id="PTHR16222:SF12">
    <property type="entry name" value="ADP-RIBOSYLGLYCOHYDROLASE-RELATED"/>
    <property type="match status" value="1"/>
</dbReference>
<dbReference type="Pfam" id="PF03747">
    <property type="entry name" value="ADP_ribosyl_GH"/>
    <property type="match status" value="1"/>
</dbReference>